<comment type="function">
    <text evidence="9">Part of the tripartite ATP-independent periplasmic (TRAP) transport system.</text>
</comment>
<accession>A0ABW2QY93</accession>
<evidence type="ECO:0000256" key="2">
    <source>
        <dbReference type="ARBA" id="ARBA00022448"/>
    </source>
</evidence>
<feature type="transmembrane region" description="Helical" evidence="9">
    <location>
        <begin position="51"/>
        <end position="72"/>
    </location>
</feature>
<evidence type="ECO:0000256" key="5">
    <source>
        <dbReference type="ARBA" id="ARBA00022692"/>
    </source>
</evidence>
<dbReference type="PANTHER" id="PTHR35011">
    <property type="entry name" value="2,3-DIKETO-L-GULONATE TRAP TRANSPORTER SMALL PERMEASE PROTEIN YIAM"/>
    <property type="match status" value="1"/>
</dbReference>
<dbReference type="InterPro" id="IPR007387">
    <property type="entry name" value="TRAP_DctQ"/>
</dbReference>
<dbReference type="RefSeq" id="WP_380188100.1">
    <property type="nucleotide sequence ID" value="NZ_JBHTBQ010000019.1"/>
</dbReference>
<evidence type="ECO:0000256" key="6">
    <source>
        <dbReference type="ARBA" id="ARBA00022989"/>
    </source>
</evidence>
<evidence type="ECO:0000256" key="7">
    <source>
        <dbReference type="ARBA" id="ARBA00023136"/>
    </source>
</evidence>
<evidence type="ECO:0000256" key="3">
    <source>
        <dbReference type="ARBA" id="ARBA00022475"/>
    </source>
</evidence>
<comment type="similarity">
    <text evidence="8 9">Belongs to the TRAP transporter small permease family.</text>
</comment>
<evidence type="ECO:0000256" key="8">
    <source>
        <dbReference type="ARBA" id="ARBA00038436"/>
    </source>
</evidence>
<feature type="transmembrane region" description="Helical" evidence="9">
    <location>
        <begin position="93"/>
        <end position="113"/>
    </location>
</feature>
<dbReference type="PANTHER" id="PTHR35011:SF2">
    <property type="entry name" value="2,3-DIKETO-L-GULONATE TRAP TRANSPORTER SMALL PERMEASE PROTEIN YIAM"/>
    <property type="match status" value="1"/>
</dbReference>
<organism evidence="11 12">
    <name type="scientific">Iodobacter arcticus</name>
    <dbReference type="NCBI Taxonomy" id="590593"/>
    <lineage>
        <taxon>Bacteria</taxon>
        <taxon>Pseudomonadati</taxon>
        <taxon>Pseudomonadota</taxon>
        <taxon>Betaproteobacteria</taxon>
        <taxon>Neisseriales</taxon>
        <taxon>Chitinibacteraceae</taxon>
        <taxon>Iodobacter</taxon>
    </lineage>
</organism>
<keyword evidence="6 9" id="KW-1133">Transmembrane helix</keyword>
<evidence type="ECO:0000256" key="9">
    <source>
        <dbReference type="RuleBase" id="RU369079"/>
    </source>
</evidence>
<dbReference type="Proteomes" id="UP001596473">
    <property type="component" value="Unassembled WGS sequence"/>
</dbReference>
<proteinExistence type="inferred from homology"/>
<keyword evidence="3" id="KW-1003">Cell membrane</keyword>
<gene>
    <name evidence="11" type="ORF">ACFQNF_11455</name>
</gene>
<dbReference type="InterPro" id="IPR055348">
    <property type="entry name" value="DctQ"/>
</dbReference>
<evidence type="ECO:0000259" key="10">
    <source>
        <dbReference type="Pfam" id="PF04290"/>
    </source>
</evidence>
<keyword evidence="12" id="KW-1185">Reference proteome</keyword>
<dbReference type="EMBL" id="JBHTBQ010000019">
    <property type="protein sequence ID" value="MFC7420486.1"/>
    <property type="molecule type" value="Genomic_DNA"/>
</dbReference>
<feature type="transmembrane region" description="Helical" evidence="9">
    <location>
        <begin position="12"/>
        <end position="31"/>
    </location>
</feature>
<evidence type="ECO:0000256" key="4">
    <source>
        <dbReference type="ARBA" id="ARBA00022519"/>
    </source>
</evidence>
<keyword evidence="7 9" id="KW-0472">Membrane</keyword>
<dbReference type="Pfam" id="PF04290">
    <property type="entry name" value="DctQ"/>
    <property type="match status" value="1"/>
</dbReference>
<comment type="caution">
    <text evidence="11">The sequence shown here is derived from an EMBL/GenBank/DDBJ whole genome shotgun (WGS) entry which is preliminary data.</text>
</comment>
<reference evidence="12" key="1">
    <citation type="journal article" date="2019" name="Int. J. Syst. Evol. Microbiol.">
        <title>The Global Catalogue of Microorganisms (GCM) 10K type strain sequencing project: providing services to taxonomists for standard genome sequencing and annotation.</title>
        <authorList>
            <consortium name="The Broad Institute Genomics Platform"/>
            <consortium name="The Broad Institute Genome Sequencing Center for Infectious Disease"/>
            <person name="Wu L."/>
            <person name="Ma J."/>
        </authorList>
    </citation>
    <scope>NUCLEOTIDE SEQUENCE [LARGE SCALE GENOMIC DNA]</scope>
    <source>
        <strain evidence="12">CCUG 62945</strain>
    </source>
</reference>
<keyword evidence="5 9" id="KW-0812">Transmembrane</keyword>
<evidence type="ECO:0000313" key="12">
    <source>
        <dbReference type="Proteomes" id="UP001596473"/>
    </source>
</evidence>
<protein>
    <recommendedName>
        <fullName evidence="9">TRAP transporter small permease protein</fullName>
    </recommendedName>
</protein>
<feature type="domain" description="Tripartite ATP-independent periplasmic transporters DctQ component" evidence="10">
    <location>
        <begin position="39"/>
        <end position="174"/>
    </location>
</feature>
<keyword evidence="4 9" id="KW-0997">Cell inner membrane</keyword>
<sequence length="200" mass="22020">MKILDCLEEWLIASLMAVATLVIFIAVVHRYASGLNIPVLQSYLLSFNLSWAQELCIILFVWMAKFGAAYGVRVGIHVGVDVMINRLEPKYRSAFVMIGLLAGALFTGIVAVLGTEFVWGNGAHYAFVHAFGLTIGNLYEGPTTPDLEWPTWMVYSAIPLGTSLMCFRFLQVAAAFMRTGDLPHHDVAHVEGLEEEGKPA</sequence>
<evidence type="ECO:0000256" key="1">
    <source>
        <dbReference type="ARBA" id="ARBA00004429"/>
    </source>
</evidence>
<name>A0ABW2QY93_9NEIS</name>
<evidence type="ECO:0000313" key="11">
    <source>
        <dbReference type="EMBL" id="MFC7420486.1"/>
    </source>
</evidence>
<comment type="subunit">
    <text evidence="9">The complex comprises the extracytoplasmic solute receptor protein and the two transmembrane proteins.</text>
</comment>
<feature type="transmembrane region" description="Helical" evidence="9">
    <location>
        <begin position="152"/>
        <end position="170"/>
    </location>
</feature>
<keyword evidence="2 9" id="KW-0813">Transport</keyword>
<comment type="subcellular location">
    <subcellularLocation>
        <location evidence="1 9">Cell inner membrane</location>
        <topology evidence="1 9">Multi-pass membrane protein</topology>
    </subcellularLocation>
</comment>